<evidence type="ECO:0000256" key="2">
    <source>
        <dbReference type="ARBA" id="ARBA00023043"/>
    </source>
</evidence>
<organism evidence="3 4">
    <name type="scientific">Capsulimonas corticalis</name>
    <dbReference type="NCBI Taxonomy" id="2219043"/>
    <lineage>
        <taxon>Bacteria</taxon>
        <taxon>Bacillati</taxon>
        <taxon>Armatimonadota</taxon>
        <taxon>Armatimonadia</taxon>
        <taxon>Capsulimonadales</taxon>
        <taxon>Capsulimonadaceae</taxon>
        <taxon>Capsulimonas</taxon>
    </lineage>
</organism>
<dbReference type="Gene3D" id="1.25.40.20">
    <property type="entry name" value="Ankyrin repeat-containing domain"/>
    <property type="match status" value="3"/>
</dbReference>
<dbReference type="PROSITE" id="PS50088">
    <property type="entry name" value="ANK_REPEAT"/>
    <property type="match status" value="3"/>
</dbReference>
<dbReference type="SMART" id="SM00248">
    <property type="entry name" value="ANK"/>
    <property type="match status" value="6"/>
</dbReference>
<dbReference type="PROSITE" id="PS50297">
    <property type="entry name" value="ANK_REP_REGION"/>
    <property type="match status" value="3"/>
</dbReference>
<dbReference type="InterPro" id="IPR036770">
    <property type="entry name" value="Ankyrin_rpt-contain_sf"/>
</dbReference>
<dbReference type="Pfam" id="PF12796">
    <property type="entry name" value="Ank_2"/>
    <property type="match status" value="2"/>
</dbReference>
<dbReference type="AlphaFoldDB" id="A0A402D034"/>
<dbReference type="EMBL" id="AP025739">
    <property type="protein sequence ID" value="BDI33764.1"/>
    <property type="molecule type" value="Genomic_DNA"/>
</dbReference>
<gene>
    <name evidence="3" type="ORF">CCAX7_58150</name>
</gene>
<sequence>MTPLTTTVAALHDAVKRGDDVKVKALLDGGVDVNAGAASGVTPLIWAAIMDRPSTAALLLSRGANVNDAIPAGHYDAGLTALIAAANGRNNIYSGAIEPPAPAEYGGADVAQRRLHNVAVREWRMRAANWRSGYAALVKLLVAHKANVNAQMALGTTAIDSAATAGDTQTVRFLINHGARLDLPSHETDILGTAHDATNGYYALVGAIYEDKHNPKLVELLLAHGASPNSASPSEMTPLGAAAASGDTAVIRLLLEHGARPDDKDYYGRAALSYVGAYPKAAALLKNTLSR</sequence>
<dbReference type="GO" id="GO:0005737">
    <property type="term" value="C:cytoplasm"/>
    <property type="evidence" value="ECO:0007669"/>
    <property type="project" value="TreeGrafter"/>
</dbReference>
<dbReference type="InterPro" id="IPR002110">
    <property type="entry name" value="Ankyrin_rpt"/>
</dbReference>
<dbReference type="Proteomes" id="UP000287394">
    <property type="component" value="Chromosome"/>
</dbReference>
<keyword evidence="4" id="KW-1185">Reference proteome</keyword>
<dbReference type="PANTHER" id="PTHR24198:SF165">
    <property type="entry name" value="ANKYRIN REPEAT-CONTAINING PROTEIN-RELATED"/>
    <property type="match status" value="1"/>
</dbReference>
<accession>A0A402D034</accession>
<keyword evidence="1" id="KW-0677">Repeat</keyword>
<dbReference type="Pfam" id="PF00023">
    <property type="entry name" value="Ank"/>
    <property type="match status" value="1"/>
</dbReference>
<name>A0A402D034_9BACT</name>
<proteinExistence type="predicted"/>
<reference evidence="3 4" key="1">
    <citation type="journal article" date="2019" name="Int. J. Syst. Evol. Microbiol.">
        <title>Capsulimonas corticalis gen. nov., sp. nov., an aerobic capsulated bacterium, of a novel bacterial order, Capsulimonadales ord. nov., of the class Armatimonadia of the phylum Armatimonadetes.</title>
        <authorList>
            <person name="Li J."/>
            <person name="Kudo C."/>
            <person name="Tonouchi A."/>
        </authorList>
    </citation>
    <scope>NUCLEOTIDE SEQUENCE [LARGE SCALE GENOMIC DNA]</scope>
    <source>
        <strain evidence="3 4">AX-7</strain>
    </source>
</reference>
<evidence type="ECO:0000256" key="1">
    <source>
        <dbReference type="ARBA" id="ARBA00022737"/>
    </source>
</evidence>
<evidence type="ECO:0000313" key="4">
    <source>
        <dbReference type="Proteomes" id="UP000287394"/>
    </source>
</evidence>
<keyword evidence="2" id="KW-0040">ANK repeat</keyword>
<evidence type="ECO:0000313" key="3">
    <source>
        <dbReference type="EMBL" id="BDI33764.1"/>
    </source>
</evidence>
<protein>
    <submittedName>
        <fullName evidence="3">Uncharacterized protein</fullName>
    </submittedName>
</protein>
<dbReference type="PANTHER" id="PTHR24198">
    <property type="entry name" value="ANKYRIN REPEAT AND PROTEIN KINASE DOMAIN-CONTAINING PROTEIN"/>
    <property type="match status" value="1"/>
</dbReference>
<dbReference type="KEGG" id="ccot:CCAX7_58150"/>
<dbReference type="SUPFAM" id="SSF48403">
    <property type="entry name" value="Ankyrin repeat"/>
    <property type="match status" value="1"/>
</dbReference>